<keyword evidence="8" id="KW-0614">Plasmid</keyword>
<dbReference type="KEGG" id="roy:G3A56_26945"/>
<evidence type="ECO:0000256" key="2">
    <source>
        <dbReference type="ARBA" id="ARBA00005849"/>
    </source>
</evidence>
<name>A0A7L5BR80_9HYPH</name>
<evidence type="ECO:0000256" key="5">
    <source>
        <dbReference type="ARBA" id="ARBA00022971"/>
    </source>
</evidence>
<sequence>MTVTNHHYILKYRQRRVAGAMLAAAAGFLTLVFACGGILGLRINTTPSEPLGLWRIVPISPSSIRTGMTVFVCPPHNERMREALRRGYLRRGLCPGGFGPLIKTIVAVAGQRIEVTDHLTVDGTDLAGSRIVDMDGQGRSLAPDTSGTVPPGSIYLHSAFPGSWDSRYFGPIPMSGVIGVAQEVWTYAP</sequence>
<keyword evidence="4" id="KW-0574">Periplasm</keyword>
<keyword evidence="6" id="KW-0472">Membrane</keyword>
<keyword evidence="6" id="KW-1133">Transmembrane helix</keyword>
<evidence type="ECO:0000256" key="6">
    <source>
        <dbReference type="SAM" id="Phobius"/>
    </source>
</evidence>
<keyword evidence="6" id="KW-0812">Transmembrane</keyword>
<accession>A0A7L5BR80</accession>
<dbReference type="Gene3D" id="2.10.109.10">
    <property type="entry name" value="Umud Fragment, subunit A"/>
    <property type="match status" value="1"/>
</dbReference>
<feature type="domain" description="Peptidase S26" evidence="7">
    <location>
        <begin position="20"/>
        <end position="185"/>
    </location>
</feature>
<dbReference type="RefSeq" id="WP_164056952.1">
    <property type="nucleotide sequence ID" value="NZ_CP048637.1"/>
</dbReference>
<comment type="subcellular location">
    <subcellularLocation>
        <location evidence="1">Periplasm</location>
    </subcellularLocation>
</comment>
<dbReference type="Proteomes" id="UP000464865">
    <property type="component" value="Plasmid p5"/>
</dbReference>
<evidence type="ECO:0000256" key="3">
    <source>
        <dbReference type="ARBA" id="ARBA00022729"/>
    </source>
</evidence>
<gene>
    <name evidence="8" type="primary">traF</name>
    <name evidence="8" type="ORF">G3A56_26945</name>
</gene>
<keyword evidence="5" id="KW-0184">Conjugation</keyword>
<dbReference type="InterPro" id="IPR019533">
    <property type="entry name" value="Peptidase_S26"/>
</dbReference>
<organism evidence="8 9">
    <name type="scientific">Rhizobium oryzihabitans</name>
    <dbReference type="NCBI Taxonomy" id="2267833"/>
    <lineage>
        <taxon>Bacteria</taxon>
        <taxon>Pseudomonadati</taxon>
        <taxon>Pseudomonadota</taxon>
        <taxon>Alphaproteobacteria</taxon>
        <taxon>Hyphomicrobiales</taxon>
        <taxon>Rhizobiaceae</taxon>
        <taxon>Rhizobium/Agrobacterium group</taxon>
        <taxon>Rhizobium</taxon>
    </lineage>
</organism>
<evidence type="ECO:0000313" key="9">
    <source>
        <dbReference type="Proteomes" id="UP000464865"/>
    </source>
</evidence>
<dbReference type="Pfam" id="PF10502">
    <property type="entry name" value="Peptidase_S26"/>
    <property type="match status" value="1"/>
</dbReference>
<keyword evidence="9" id="KW-1185">Reference proteome</keyword>
<dbReference type="AlphaFoldDB" id="A0A7L5BR80"/>
<dbReference type="GO" id="GO:0006465">
    <property type="term" value="P:signal peptide processing"/>
    <property type="evidence" value="ECO:0007669"/>
    <property type="project" value="InterPro"/>
</dbReference>
<dbReference type="InterPro" id="IPR036286">
    <property type="entry name" value="LexA/Signal_pep-like_sf"/>
</dbReference>
<proteinExistence type="inferred from homology"/>
<keyword evidence="3" id="KW-0732">Signal</keyword>
<geneLocation type="plasmid" evidence="8 9">
    <name>p5</name>
</geneLocation>
<evidence type="ECO:0000313" key="8">
    <source>
        <dbReference type="EMBL" id="QIB41437.1"/>
    </source>
</evidence>
<evidence type="ECO:0000256" key="4">
    <source>
        <dbReference type="ARBA" id="ARBA00022764"/>
    </source>
</evidence>
<feature type="transmembrane region" description="Helical" evidence="6">
    <location>
        <begin position="20"/>
        <end position="41"/>
    </location>
</feature>
<evidence type="ECO:0000259" key="7">
    <source>
        <dbReference type="Pfam" id="PF10502"/>
    </source>
</evidence>
<dbReference type="EMBL" id="CP048637">
    <property type="protein sequence ID" value="QIB41437.1"/>
    <property type="molecule type" value="Genomic_DNA"/>
</dbReference>
<dbReference type="NCBIfam" id="TIGR02771">
    <property type="entry name" value="TraF_Ti"/>
    <property type="match status" value="1"/>
</dbReference>
<protein>
    <submittedName>
        <fullName evidence="8">Conjugative transfer signal peptidase TraF</fullName>
    </submittedName>
</protein>
<dbReference type="InterPro" id="IPR014139">
    <property type="entry name" value="Peptidase_S26C_TraF"/>
</dbReference>
<dbReference type="GO" id="GO:0042597">
    <property type="term" value="C:periplasmic space"/>
    <property type="evidence" value="ECO:0007669"/>
    <property type="project" value="UniProtKB-SubCell"/>
</dbReference>
<dbReference type="NCBIfam" id="NF010412">
    <property type="entry name" value="PRK13838.1"/>
    <property type="match status" value="1"/>
</dbReference>
<dbReference type="GO" id="GO:0004252">
    <property type="term" value="F:serine-type endopeptidase activity"/>
    <property type="evidence" value="ECO:0007669"/>
    <property type="project" value="InterPro"/>
</dbReference>
<comment type="similarity">
    <text evidence="2">Belongs to the peptidase S26C family.</text>
</comment>
<dbReference type="SUPFAM" id="SSF51306">
    <property type="entry name" value="LexA/Signal peptidase"/>
    <property type="match status" value="1"/>
</dbReference>
<reference evidence="8 9" key="1">
    <citation type="submission" date="2020-02" db="EMBL/GenBank/DDBJ databases">
        <title>Plant-Promoting Endophytic Bacterium Rhizobium oryzihabitans sp. nov., Isolated from the Root of Rice.</title>
        <authorList>
            <person name="zhao J."/>
            <person name="Zhang G."/>
        </authorList>
    </citation>
    <scope>NUCLEOTIDE SEQUENCE [LARGE SCALE GENOMIC DNA]</scope>
    <source>
        <strain evidence="8 9">M15</strain>
        <plasmid evidence="8 9">p5</plasmid>
    </source>
</reference>
<evidence type="ECO:0000256" key="1">
    <source>
        <dbReference type="ARBA" id="ARBA00004418"/>
    </source>
</evidence>